<gene>
    <name evidence="5" type="ORF">M0R45_019957</name>
</gene>
<evidence type="ECO:0000313" key="6">
    <source>
        <dbReference type="Proteomes" id="UP001457282"/>
    </source>
</evidence>
<keyword evidence="6" id="KW-1185">Reference proteome</keyword>
<evidence type="ECO:0000256" key="1">
    <source>
        <dbReference type="ARBA" id="ARBA00009995"/>
    </source>
</evidence>
<name>A0AAW1X8L0_RUBAR</name>
<evidence type="ECO:0000313" key="5">
    <source>
        <dbReference type="EMBL" id="KAK9932733.1"/>
    </source>
</evidence>
<protein>
    <recommendedName>
        <fullName evidence="4">Glycosyltransferase</fullName>
        <ecNumber evidence="4">2.4.1.-</ecNumber>
    </recommendedName>
</protein>
<dbReference type="FunFam" id="3.40.50.2000:FF:000019">
    <property type="entry name" value="Glycosyltransferase"/>
    <property type="match status" value="1"/>
</dbReference>
<dbReference type="PROSITE" id="PS00375">
    <property type="entry name" value="UDPGT"/>
    <property type="match status" value="1"/>
</dbReference>
<dbReference type="PANTHER" id="PTHR11926">
    <property type="entry name" value="GLUCOSYL/GLUCURONOSYL TRANSFERASES"/>
    <property type="match status" value="1"/>
</dbReference>
<reference evidence="5 6" key="1">
    <citation type="journal article" date="2023" name="G3 (Bethesda)">
        <title>A chromosome-length genome assembly and annotation of blackberry (Rubus argutus, cv. 'Hillquist').</title>
        <authorList>
            <person name="Bruna T."/>
            <person name="Aryal R."/>
            <person name="Dudchenko O."/>
            <person name="Sargent D.J."/>
            <person name="Mead D."/>
            <person name="Buti M."/>
            <person name="Cavallini A."/>
            <person name="Hytonen T."/>
            <person name="Andres J."/>
            <person name="Pham M."/>
            <person name="Weisz D."/>
            <person name="Mascagni F."/>
            <person name="Usai G."/>
            <person name="Natali L."/>
            <person name="Bassil N."/>
            <person name="Fernandez G.E."/>
            <person name="Lomsadze A."/>
            <person name="Armour M."/>
            <person name="Olukolu B."/>
            <person name="Poorten T."/>
            <person name="Britton C."/>
            <person name="Davik J."/>
            <person name="Ashrafi H."/>
            <person name="Aiden E.L."/>
            <person name="Borodovsky M."/>
            <person name="Worthington M."/>
        </authorList>
    </citation>
    <scope>NUCLEOTIDE SEQUENCE [LARGE SCALE GENOMIC DNA]</scope>
    <source>
        <strain evidence="5">PI 553951</strain>
    </source>
</reference>
<accession>A0AAW1X8L0</accession>
<keyword evidence="3" id="KW-0328">Glycosyltransferase</keyword>
<sequence length="467" mass="52408">MENEEKTGGNQSHILVFFFPVQGHMNPMVQFSKRLASKGQRVTIVTTTSASKSMKTANPSCFGSNLKVELVSDGSEHVNPGSETMEQSVERVQIETMKSLAELIKNIKNSSDANEKYPLKFLVYHYSMPWALNIAREQGIDGGPFYTTPASVKTICYHYHKGVLKLPLEGPTTKLPALPPLQLQDLPSFFSDPDTDPVFIKIAMDQFSNLSEVKWIFHSTFDKLEHEVLEWMANQNLPIKTIGPTIPSMFLDKKLQNDKDYGLDLFESNVATCMNWLDSKEAGSVVYASFGSLANLSKEQIEELAWGLNNSGYHFLWVVRDSEKEKLPENFLDKITEKGLLVSWCTQLQVLAHKAVGCFVTHCGWNSALEALSLGIPMVGMPHRADHPTVAKYVMDVWKVGVRVKVNNGFATKEEITTCIRQVMDTDKGMELRKSSLVWKELARQAMDEGGSSNKNIEEFVAKLKLM</sequence>
<dbReference type="PANTHER" id="PTHR11926:SF1560">
    <property type="entry name" value="UDP-GLYCOSYLTRANSFERASE 74E1-RELATED"/>
    <property type="match status" value="1"/>
</dbReference>
<dbReference type="CDD" id="cd03784">
    <property type="entry name" value="GT1_Gtf-like"/>
    <property type="match status" value="1"/>
</dbReference>
<comment type="caution">
    <text evidence="5">The sequence shown here is derived from an EMBL/GenBank/DDBJ whole genome shotgun (WGS) entry which is preliminary data.</text>
</comment>
<dbReference type="AlphaFoldDB" id="A0AAW1X8L0"/>
<dbReference type="EMBL" id="JBEDUW010000004">
    <property type="protein sequence ID" value="KAK9932733.1"/>
    <property type="molecule type" value="Genomic_DNA"/>
</dbReference>
<dbReference type="Pfam" id="PF00201">
    <property type="entry name" value="UDPGT"/>
    <property type="match status" value="1"/>
</dbReference>
<evidence type="ECO:0000256" key="4">
    <source>
        <dbReference type="RuleBase" id="RU362057"/>
    </source>
</evidence>
<dbReference type="Proteomes" id="UP001457282">
    <property type="component" value="Unassembled WGS sequence"/>
</dbReference>
<keyword evidence="2 3" id="KW-0808">Transferase</keyword>
<proteinExistence type="inferred from homology"/>
<dbReference type="InterPro" id="IPR035595">
    <property type="entry name" value="UDP_glycos_trans_CS"/>
</dbReference>
<dbReference type="SUPFAM" id="SSF53756">
    <property type="entry name" value="UDP-Glycosyltransferase/glycogen phosphorylase"/>
    <property type="match status" value="1"/>
</dbReference>
<evidence type="ECO:0000256" key="2">
    <source>
        <dbReference type="ARBA" id="ARBA00022679"/>
    </source>
</evidence>
<dbReference type="InterPro" id="IPR002213">
    <property type="entry name" value="UDP_glucos_trans"/>
</dbReference>
<evidence type="ECO:0000256" key="3">
    <source>
        <dbReference type="RuleBase" id="RU003718"/>
    </source>
</evidence>
<organism evidence="5 6">
    <name type="scientific">Rubus argutus</name>
    <name type="common">Southern blackberry</name>
    <dbReference type="NCBI Taxonomy" id="59490"/>
    <lineage>
        <taxon>Eukaryota</taxon>
        <taxon>Viridiplantae</taxon>
        <taxon>Streptophyta</taxon>
        <taxon>Embryophyta</taxon>
        <taxon>Tracheophyta</taxon>
        <taxon>Spermatophyta</taxon>
        <taxon>Magnoliopsida</taxon>
        <taxon>eudicotyledons</taxon>
        <taxon>Gunneridae</taxon>
        <taxon>Pentapetalae</taxon>
        <taxon>rosids</taxon>
        <taxon>fabids</taxon>
        <taxon>Rosales</taxon>
        <taxon>Rosaceae</taxon>
        <taxon>Rosoideae</taxon>
        <taxon>Rosoideae incertae sedis</taxon>
        <taxon>Rubus</taxon>
    </lineage>
</organism>
<dbReference type="Gene3D" id="3.40.50.2000">
    <property type="entry name" value="Glycogen Phosphorylase B"/>
    <property type="match status" value="2"/>
</dbReference>
<dbReference type="GO" id="GO:0080044">
    <property type="term" value="F:quercetin 7-O-glucosyltransferase activity"/>
    <property type="evidence" value="ECO:0007669"/>
    <property type="project" value="TreeGrafter"/>
</dbReference>
<comment type="similarity">
    <text evidence="1 3">Belongs to the UDP-glycosyltransferase family.</text>
</comment>
<dbReference type="GO" id="GO:0080043">
    <property type="term" value="F:quercetin 3-O-glucosyltransferase activity"/>
    <property type="evidence" value="ECO:0007669"/>
    <property type="project" value="TreeGrafter"/>
</dbReference>
<dbReference type="EC" id="2.4.1.-" evidence="4"/>